<feature type="transmembrane region" description="Helical" evidence="5">
    <location>
        <begin position="181"/>
        <end position="204"/>
    </location>
</feature>
<protein>
    <submittedName>
        <fullName evidence="7">RTA1 like protein-domain-containing protein</fullName>
    </submittedName>
</protein>
<accession>A0AAD6TUM0</accession>
<evidence type="ECO:0000313" key="7">
    <source>
        <dbReference type="EMBL" id="KAJ7080193.1"/>
    </source>
</evidence>
<feature type="transmembrane region" description="Helical" evidence="5">
    <location>
        <begin position="63"/>
        <end position="80"/>
    </location>
</feature>
<sequence>MSPGPIHALVLFASVASVLAANSEHKAGPTRPTAGPAFIGLALFALSGLTHWIQFFRYGRQPFMLVLPIGMTGMAAGFAVRGSDFWAKDRTEPDIGNTNITSTLLILLSPCLFLGLNYMILGRLAALLGTDIATKALFIAPARVAMIFVWSDVVTFIVQALGGSMLTSSDIDKINLGNKIAMVGLVLQLVSLVIFIALAIMFGFRVRTRFPHVWHASARSGAPFTALGTEPIGDWRILYYALLFSCGAILIRSLFRLAEFGQGHGGYLSSHEAFFYVLDALPLWLAMTIFSAVWPPRFFHGSTADAMELQRAGAGKSVPGPAGNGVVGSSNIYASSRTHLAP</sequence>
<evidence type="ECO:0000256" key="1">
    <source>
        <dbReference type="ARBA" id="ARBA00004141"/>
    </source>
</evidence>
<dbReference type="InterPro" id="IPR007568">
    <property type="entry name" value="RTA1"/>
</dbReference>
<organism evidence="7 8">
    <name type="scientific">Mycena belliarum</name>
    <dbReference type="NCBI Taxonomy" id="1033014"/>
    <lineage>
        <taxon>Eukaryota</taxon>
        <taxon>Fungi</taxon>
        <taxon>Dikarya</taxon>
        <taxon>Basidiomycota</taxon>
        <taxon>Agaricomycotina</taxon>
        <taxon>Agaricomycetes</taxon>
        <taxon>Agaricomycetidae</taxon>
        <taxon>Agaricales</taxon>
        <taxon>Marasmiineae</taxon>
        <taxon>Mycenaceae</taxon>
        <taxon>Mycena</taxon>
    </lineage>
</organism>
<name>A0AAD6TUM0_9AGAR</name>
<comment type="caution">
    <text evidence="7">The sequence shown here is derived from an EMBL/GenBank/DDBJ whole genome shotgun (WGS) entry which is preliminary data.</text>
</comment>
<feature type="transmembrane region" description="Helical" evidence="5">
    <location>
        <begin position="36"/>
        <end position="56"/>
    </location>
</feature>
<proteinExistence type="predicted"/>
<evidence type="ECO:0000256" key="4">
    <source>
        <dbReference type="ARBA" id="ARBA00023136"/>
    </source>
</evidence>
<dbReference type="EMBL" id="JARJCN010000056">
    <property type="protein sequence ID" value="KAJ7080193.1"/>
    <property type="molecule type" value="Genomic_DNA"/>
</dbReference>
<feature type="transmembrane region" description="Helical" evidence="5">
    <location>
        <begin position="275"/>
        <end position="294"/>
    </location>
</feature>
<evidence type="ECO:0000256" key="2">
    <source>
        <dbReference type="ARBA" id="ARBA00022692"/>
    </source>
</evidence>
<dbReference type="Proteomes" id="UP001222325">
    <property type="component" value="Unassembled WGS sequence"/>
</dbReference>
<feature type="signal peptide" evidence="6">
    <location>
        <begin position="1"/>
        <end position="20"/>
    </location>
</feature>
<evidence type="ECO:0000256" key="5">
    <source>
        <dbReference type="SAM" id="Phobius"/>
    </source>
</evidence>
<reference evidence="7" key="1">
    <citation type="submission" date="2023-03" db="EMBL/GenBank/DDBJ databases">
        <title>Massive genome expansion in bonnet fungi (Mycena s.s.) driven by repeated elements and novel gene families across ecological guilds.</title>
        <authorList>
            <consortium name="Lawrence Berkeley National Laboratory"/>
            <person name="Harder C.B."/>
            <person name="Miyauchi S."/>
            <person name="Viragh M."/>
            <person name="Kuo A."/>
            <person name="Thoen E."/>
            <person name="Andreopoulos B."/>
            <person name="Lu D."/>
            <person name="Skrede I."/>
            <person name="Drula E."/>
            <person name="Henrissat B."/>
            <person name="Morin E."/>
            <person name="Kohler A."/>
            <person name="Barry K."/>
            <person name="LaButti K."/>
            <person name="Morin E."/>
            <person name="Salamov A."/>
            <person name="Lipzen A."/>
            <person name="Mereny Z."/>
            <person name="Hegedus B."/>
            <person name="Baldrian P."/>
            <person name="Stursova M."/>
            <person name="Weitz H."/>
            <person name="Taylor A."/>
            <person name="Grigoriev I.V."/>
            <person name="Nagy L.G."/>
            <person name="Martin F."/>
            <person name="Kauserud H."/>
        </authorList>
    </citation>
    <scope>NUCLEOTIDE SEQUENCE</scope>
    <source>
        <strain evidence="7">CBHHK173m</strain>
    </source>
</reference>
<comment type="subcellular location">
    <subcellularLocation>
        <location evidence="1">Membrane</location>
        <topology evidence="1">Multi-pass membrane protein</topology>
    </subcellularLocation>
</comment>
<dbReference type="Pfam" id="PF04479">
    <property type="entry name" value="RTA1"/>
    <property type="match status" value="1"/>
</dbReference>
<evidence type="ECO:0000256" key="6">
    <source>
        <dbReference type="SAM" id="SignalP"/>
    </source>
</evidence>
<dbReference type="AlphaFoldDB" id="A0AAD6TUM0"/>
<feature type="transmembrane region" description="Helical" evidence="5">
    <location>
        <begin position="142"/>
        <end position="161"/>
    </location>
</feature>
<dbReference type="PANTHER" id="PTHR31465:SF1">
    <property type="entry name" value="PROTEIN RTA1-RELATED"/>
    <property type="match status" value="1"/>
</dbReference>
<evidence type="ECO:0000313" key="8">
    <source>
        <dbReference type="Proteomes" id="UP001222325"/>
    </source>
</evidence>
<feature type="chain" id="PRO_5041909836" evidence="6">
    <location>
        <begin position="21"/>
        <end position="342"/>
    </location>
</feature>
<keyword evidence="8" id="KW-1185">Reference proteome</keyword>
<keyword evidence="6" id="KW-0732">Signal</keyword>
<dbReference type="PANTHER" id="PTHR31465">
    <property type="entry name" value="PROTEIN RTA1-RELATED"/>
    <property type="match status" value="1"/>
</dbReference>
<feature type="transmembrane region" description="Helical" evidence="5">
    <location>
        <begin position="100"/>
        <end position="121"/>
    </location>
</feature>
<gene>
    <name evidence="7" type="ORF">B0H15DRAFT_997488</name>
</gene>
<keyword evidence="4 5" id="KW-0472">Membrane</keyword>
<dbReference type="GO" id="GO:0016020">
    <property type="term" value="C:membrane"/>
    <property type="evidence" value="ECO:0007669"/>
    <property type="project" value="UniProtKB-SubCell"/>
</dbReference>
<keyword evidence="2 5" id="KW-0812">Transmembrane</keyword>
<feature type="transmembrane region" description="Helical" evidence="5">
    <location>
        <begin position="237"/>
        <end position="255"/>
    </location>
</feature>
<keyword evidence="3 5" id="KW-1133">Transmembrane helix</keyword>
<evidence type="ECO:0000256" key="3">
    <source>
        <dbReference type="ARBA" id="ARBA00022989"/>
    </source>
</evidence>